<keyword evidence="8 10" id="KW-1133">Transmembrane helix</keyword>
<evidence type="ECO:0000256" key="3">
    <source>
        <dbReference type="ARBA" id="ARBA00022448"/>
    </source>
</evidence>
<dbReference type="PIRSF" id="PIRSF006648">
    <property type="entry name" value="DrrB"/>
    <property type="match status" value="1"/>
</dbReference>
<feature type="transmembrane region" description="Helical" evidence="10">
    <location>
        <begin position="110"/>
        <end position="140"/>
    </location>
</feature>
<dbReference type="InterPro" id="IPR013525">
    <property type="entry name" value="ABC2_TM"/>
</dbReference>
<accession>A0A9D2JDD5</accession>
<dbReference type="Pfam" id="PF01061">
    <property type="entry name" value="ABC2_membrane"/>
    <property type="match status" value="1"/>
</dbReference>
<evidence type="ECO:0000313" key="12">
    <source>
        <dbReference type="EMBL" id="HIZ45503.1"/>
    </source>
</evidence>
<evidence type="ECO:0000256" key="8">
    <source>
        <dbReference type="ARBA" id="ARBA00022989"/>
    </source>
</evidence>
<comment type="caution">
    <text evidence="12">The sequence shown here is derived from an EMBL/GenBank/DDBJ whole genome shotgun (WGS) entry which is preliminary data.</text>
</comment>
<dbReference type="EMBL" id="DXBM01000010">
    <property type="protein sequence ID" value="HIZ45503.1"/>
    <property type="molecule type" value="Genomic_DNA"/>
</dbReference>
<dbReference type="GO" id="GO:0015920">
    <property type="term" value="P:lipopolysaccharide transport"/>
    <property type="evidence" value="ECO:0007669"/>
    <property type="project" value="TreeGrafter"/>
</dbReference>
<feature type="transmembrane region" description="Helical" evidence="10">
    <location>
        <begin position="146"/>
        <end position="166"/>
    </location>
</feature>
<evidence type="ECO:0000256" key="10">
    <source>
        <dbReference type="RuleBase" id="RU361157"/>
    </source>
</evidence>
<sequence>MLATLRQILSENWQWRHQIWDLAKIDLVKTYRGAALGKVWLFTKPAVYILVYWFTLSVGLRHSGDVNGQPFLLWLAAGVFPWFFMSDAINTGSNVYRRYPYLVNRIKFPLSVISTFYTLSIMIIFACTMLFTIAVCLLTGVHLGRYLLQLPLVMLLMFLFWTAWSIMLSPFGAISKDFANLIKTLSTPFFWLSGILFQLDSLPRIGQVIMAFNPVAWCAEAVRDCFVYKEWIWQRPDELLPFLAVFLVVVLLALRNFRRLSKEVPDVL</sequence>
<proteinExistence type="inferred from homology"/>
<evidence type="ECO:0000259" key="11">
    <source>
        <dbReference type="PROSITE" id="PS51012"/>
    </source>
</evidence>
<comment type="similarity">
    <text evidence="2 10">Belongs to the ABC-2 integral membrane protein family.</text>
</comment>
<dbReference type="InterPro" id="IPR000412">
    <property type="entry name" value="ABC_2_transport"/>
</dbReference>
<dbReference type="AlphaFoldDB" id="A0A9D2JDD5"/>
<dbReference type="PANTHER" id="PTHR30413:SF10">
    <property type="entry name" value="CAPSULE POLYSACCHARIDE EXPORT INNER-MEMBRANE PROTEIN CTRC"/>
    <property type="match status" value="1"/>
</dbReference>
<evidence type="ECO:0000256" key="6">
    <source>
        <dbReference type="ARBA" id="ARBA00022692"/>
    </source>
</evidence>
<keyword evidence="7" id="KW-0972">Capsule biogenesis/degradation</keyword>
<evidence type="ECO:0000256" key="5">
    <source>
        <dbReference type="ARBA" id="ARBA00022597"/>
    </source>
</evidence>
<name>A0A9D2JDD5_9ACTN</name>
<comment type="subcellular location">
    <subcellularLocation>
        <location evidence="1 10">Cell membrane</location>
        <topology evidence="1 10">Multi-pass membrane protein</topology>
    </subcellularLocation>
</comment>
<feature type="transmembrane region" description="Helical" evidence="10">
    <location>
        <begin position="239"/>
        <end position="257"/>
    </location>
</feature>
<feature type="domain" description="ABC transmembrane type-2" evidence="11">
    <location>
        <begin position="36"/>
        <end position="260"/>
    </location>
</feature>
<evidence type="ECO:0000256" key="9">
    <source>
        <dbReference type="ARBA" id="ARBA00023136"/>
    </source>
</evidence>
<evidence type="ECO:0000256" key="4">
    <source>
        <dbReference type="ARBA" id="ARBA00022475"/>
    </source>
</evidence>
<dbReference type="InterPro" id="IPR047817">
    <property type="entry name" value="ABC2_TM_bact-type"/>
</dbReference>
<dbReference type="Proteomes" id="UP000824062">
    <property type="component" value="Unassembled WGS sequence"/>
</dbReference>
<dbReference type="GO" id="GO:0043190">
    <property type="term" value="C:ATP-binding cassette (ABC) transporter complex"/>
    <property type="evidence" value="ECO:0007669"/>
    <property type="project" value="InterPro"/>
</dbReference>
<dbReference type="GO" id="GO:0140359">
    <property type="term" value="F:ABC-type transporter activity"/>
    <property type="evidence" value="ECO:0007669"/>
    <property type="project" value="InterPro"/>
</dbReference>
<keyword evidence="6 10" id="KW-0812">Transmembrane</keyword>
<keyword evidence="4 10" id="KW-1003">Cell membrane</keyword>
<gene>
    <name evidence="12" type="ORF">IAA19_00555</name>
</gene>
<evidence type="ECO:0000256" key="2">
    <source>
        <dbReference type="ARBA" id="ARBA00007783"/>
    </source>
</evidence>
<keyword evidence="3 10" id="KW-0813">Transport</keyword>
<keyword evidence="9 10" id="KW-0472">Membrane</keyword>
<comment type="caution">
    <text evidence="10">Lacks conserved residue(s) required for the propagation of feature annotation.</text>
</comment>
<feature type="transmembrane region" description="Helical" evidence="10">
    <location>
        <begin position="71"/>
        <end position="89"/>
    </location>
</feature>
<evidence type="ECO:0000313" key="13">
    <source>
        <dbReference type="Proteomes" id="UP000824062"/>
    </source>
</evidence>
<dbReference type="PANTHER" id="PTHR30413">
    <property type="entry name" value="INNER MEMBRANE TRANSPORT PERMEASE"/>
    <property type="match status" value="1"/>
</dbReference>
<protein>
    <recommendedName>
        <fullName evidence="10">Transport permease protein</fullName>
    </recommendedName>
</protein>
<feature type="transmembrane region" description="Helical" evidence="10">
    <location>
        <begin position="39"/>
        <end position="59"/>
    </location>
</feature>
<reference evidence="12" key="1">
    <citation type="journal article" date="2021" name="PeerJ">
        <title>Extensive microbial diversity within the chicken gut microbiome revealed by metagenomics and culture.</title>
        <authorList>
            <person name="Gilroy R."/>
            <person name="Ravi A."/>
            <person name="Getino M."/>
            <person name="Pursley I."/>
            <person name="Horton D.L."/>
            <person name="Alikhan N.F."/>
            <person name="Baker D."/>
            <person name="Gharbi K."/>
            <person name="Hall N."/>
            <person name="Watson M."/>
            <person name="Adriaenssens E.M."/>
            <person name="Foster-Nyarko E."/>
            <person name="Jarju S."/>
            <person name="Secka A."/>
            <person name="Antonio M."/>
            <person name="Oren A."/>
            <person name="Chaudhuri R.R."/>
            <person name="La Ragione R."/>
            <person name="Hildebrand F."/>
            <person name="Pallen M.J."/>
        </authorList>
    </citation>
    <scope>NUCLEOTIDE SEQUENCE</scope>
    <source>
        <strain evidence="12">ChiHjej12B11-14209</strain>
    </source>
</reference>
<reference evidence="12" key="2">
    <citation type="submission" date="2021-04" db="EMBL/GenBank/DDBJ databases">
        <authorList>
            <person name="Gilroy R."/>
        </authorList>
    </citation>
    <scope>NUCLEOTIDE SEQUENCE</scope>
    <source>
        <strain evidence="12">ChiHjej12B11-14209</strain>
    </source>
</reference>
<evidence type="ECO:0000256" key="1">
    <source>
        <dbReference type="ARBA" id="ARBA00004651"/>
    </source>
</evidence>
<organism evidence="12 13">
    <name type="scientific">Candidatus Olsenella pullistercoris</name>
    <dbReference type="NCBI Taxonomy" id="2838712"/>
    <lineage>
        <taxon>Bacteria</taxon>
        <taxon>Bacillati</taxon>
        <taxon>Actinomycetota</taxon>
        <taxon>Coriobacteriia</taxon>
        <taxon>Coriobacteriales</taxon>
        <taxon>Atopobiaceae</taxon>
        <taxon>Olsenella</taxon>
    </lineage>
</organism>
<keyword evidence="5" id="KW-0762">Sugar transport</keyword>
<evidence type="ECO:0000256" key="7">
    <source>
        <dbReference type="ARBA" id="ARBA00022903"/>
    </source>
</evidence>
<dbReference type="PROSITE" id="PS51012">
    <property type="entry name" value="ABC_TM2"/>
    <property type="match status" value="1"/>
</dbReference>